<dbReference type="Gene3D" id="3.30.565.10">
    <property type="entry name" value="Histidine kinase-like ATPase, C-terminal domain"/>
    <property type="match status" value="1"/>
</dbReference>
<accession>A0A4Y8L529</accession>
<keyword evidence="7 12" id="KW-0418">Kinase</keyword>
<gene>
    <name evidence="12" type="ORF">E2605_12190</name>
</gene>
<evidence type="ECO:0000256" key="4">
    <source>
        <dbReference type="ARBA" id="ARBA00022553"/>
    </source>
</evidence>
<protein>
    <recommendedName>
        <fullName evidence="3">histidine kinase</fullName>
        <ecNumber evidence="3">2.7.13.3</ecNumber>
    </recommendedName>
</protein>
<dbReference type="InterPro" id="IPR003594">
    <property type="entry name" value="HATPase_dom"/>
</dbReference>
<dbReference type="PANTHER" id="PTHR45436:SF5">
    <property type="entry name" value="SENSOR HISTIDINE KINASE TRCS"/>
    <property type="match status" value="1"/>
</dbReference>
<dbReference type="STRING" id="1121485.GCA_000426485_03288"/>
<evidence type="ECO:0000256" key="5">
    <source>
        <dbReference type="ARBA" id="ARBA00022679"/>
    </source>
</evidence>
<keyword evidence="6 10" id="KW-0812">Transmembrane</keyword>
<dbReference type="OrthoDB" id="594725at2"/>
<dbReference type="SUPFAM" id="SSF47384">
    <property type="entry name" value="Homodimeric domain of signal transducing histidine kinase"/>
    <property type="match status" value="1"/>
</dbReference>
<evidence type="ECO:0000313" key="13">
    <source>
        <dbReference type="Proteomes" id="UP000297861"/>
    </source>
</evidence>
<evidence type="ECO:0000256" key="6">
    <source>
        <dbReference type="ARBA" id="ARBA00022692"/>
    </source>
</evidence>
<dbReference type="Pfam" id="PF02518">
    <property type="entry name" value="HATPase_c"/>
    <property type="match status" value="1"/>
</dbReference>
<name>A0A4Y8L529_9BACT</name>
<organism evidence="12 13">
    <name type="scientific">Dysgonomonas capnocytophagoides</name>
    <dbReference type="NCBI Taxonomy" id="45254"/>
    <lineage>
        <taxon>Bacteria</taxon>
        <taxon>Pseudomonadati</taxon>
        <taxon>Bacteroidota</taxon>
        <taxon>Bacteroidia</taxon>
        <taxon>Bacteroidales</taxon>
        <taxon>Dysgonomonadaceae</taxon>
        <taxon>Dysgonomonas</taxon>
    </lineage>
</organism>
<dbReference type="AlphaFoldDB" id="A0A4Y8L529"/>
<evidence type="ECO:0000256" key="7">
    <source>
        <dbReference type="ARBA" id="ARBA00022777"/>
    </source>
</evidence>
<keyword evidence="5" id="KW-0808">Transferase</keyword>
<evidence type="ECO:0000256" key="2">
    <source>
        <dbReference type="ARBA" id="ARBA00004370"/>
    </source>
</evidence>
<dbReference type="Gene3D" id="1.10.287.130">
    <property type="match status" value="1"/>
</dbReference>
<keyword evidence="8 10" id="KW-1133">Transmembrane helix</keyword>
<dbReference type="InterPro" id="IPR036097">
    <property type="entry name" value="HisK_dim/P_sf"/>
</dbReference>
<dbReference type="InterPro" id="IPR050428">
    <property type="entry name" value="TCS_sensor_his_kinase"/>
</dbReference>
<dbReference type="Proteomes" id="UP000297861">
    <property type="component" value="Unassembled WGS sequence"/>
</dbReference>
<dbReference type="InterPro" id="IPR005467">
    <property type="entry name" value="His_kinase_dom"/>
</dbReference>
<dbReference type="InterPro" id="IPR004358">
    <property type="entry name" value="Sig_transdc_His_kin-like_C"/>
</dbReference>
<dbReference type="CDD" id="cd00075">
    <property type="entry name" value="HATPase"/>
    <property type="match status" value="1"/>
</dbReference>
<dbReference type="EC" id="2.7.13.3" evidence="3"/>
<proteinExistence type="predicted"/>
<comment type="catalytic activity">
    <reaction evidence="1">
        <text>ATP + protein L-histidine = ADP + protein N-phospho-L-histidine.</text>
        <dbReference type="EC" id="2.7.13.3"/>
    </reaction>
</comment>
<sequence length="449" mass="51642">MKIQERQSLYSSIAFGVVFIIISVLIYMLYYENIKKETYKNLRKTAYIVALFHLEEDELNVREFEKVQKQFEEMVSGVSYQVYHKSGKLAYGNKRKHVDPEILKVIEREKKLDFTTETEYCHGIFYEDNQGDFVIITKETKSLLNSQLIILLWILISALLVGLIAVIFLSKWLARIAYKPFSNVIEQVKNISPDKSGMQIESPHTDDELQELTDTFNHLLRQISETFVIQKNFVNYVSHEFKTPLAAMLGNLEVFSLKERSPDEYSALAGTLIVQIHQLEEILNTLIIISDLRKSSDINSTIRIDDLIWKIIERISYSHAGSKINVRVEVLPENENLLVVKEDRTQLLMALFNIIENGVKYSQGETVDITLYNNGDCLHISIKDRGIGIPREELENISKPFYRANNTGRMQGCGIGLSIALRILEKCSIKYNIESEDKKGTCVTISFCE</sequence>
<dbReference type="InterPro" id="IPR036890">
    <property type="entry name" value="HATPase_C_sf"/>
</dbReference>
<evidence type="ECO:0000256" key="9">
    <source>
        <dbReference type="ARBA" id="ARBA00023136"/>
    </source>
</evidence>
<keyword evidence="9 10" id="KW-0472">Membrane</keyword>
<dbReference type="EMBL" id="SOML01000007">
    <property type="protein sequence ID" value="TFD95596.1"/>
    <property type="molecule type" value="Genomic_DNA"/>
</dbReference>
<reference evidence="12 13" key="1">
    <citation type="submission" date="2019-03" db="EMBL/GenBank/DDBJ databases">
        <title>San Antonio Military Medical Center submission to MRSN (WRAIR), pending publication.</title>
        <authorList>
            <person name="Blyth D.M."/>
            <person name="Mccarthy S.L."/>
            <person name="Schall S.E."/>
            <person name="Stam J.A."/>
            <person name="Ong A.C."/>
            <person name="Mcgann P.T."/>
        </authorList>
    </citation>
    <scope>NUCLEOTIDE SEQUENCE [LARGE SCALE GENOMIC DNA]</scope>
    <source>
        <strain evidence="12 13">MRSN571793</strain>
    </source>
</reference>
<evidence type="ECO:0000256" key="1">
    <source>
        <dbReference type="ARBA" id="ARBA00000085"/>
    </source>
</evidence>
<comment type="caution">
    <text evidence="12">The sequence shown here is derived from an EMBL/GenBank/DDBJ whole genome shotgun (WGS) entry which is preliminary data.</text>
</comment>
<dbReference type="SMART" id="SM00387">
    <property type="entry name" value="HATPase_c"/>
    <property type="match status" value="1"/>
</dbReference>
<evidence type="ECO:0000313" key="12">
    <source>
        <dbReference type="EMBL" id="TFD95596.1"/>
    </source>
</evidence>
<dbReference type="PANTHER" id="PTHR45436">
    <property type="entry name" value="SENSOR HISTIDINE KINASE YKOH"/>
    <property type="match status" value="1"/>
</dbReference>
<evidence type="ECO:0000259" key="11">
    <source>
        <dbReference type="PROSITE" id="PS50109"/>
    </source>
</evidence>
<dbReference type="GO" id="GO:0005886">
    <property type="term" value="C:plasma membrane"/>
    <property type="evidence" value="ECO:0007669"/>
    <property type="project" value="TreeGrafter"/>
</dbReference>
<dbReference type="GO" id="GO:0000155">
    <property type="term" value="F:phosphorelay sensor kinase activity"/>
    <property type="evidence" value="ECO:0007669"/>
    <property type="project" value="InterPro"/>
</dbReference>
<dbReference type="Gene3D" id="6.10.340.10">
    <property type="match status" value="1"/>
</dbReference>
<evidence type="ECO:0000256" key="10">
    <source>
        <dbReference type="SAM" id="Phobius"/>
    </source>
</evidence>
<evidence type="ECO:0000256" key="3">
    <source>
        <dbReference type="ARBA" id="ARBA00012438"/>
    </source>
</evidence>
<dbReference type="Pfam" id="PF00512">
    <property type="entry name" value="HisKA"/>
    <property type="match status" value="1"/>
</dbReference>
<dbReference type="SMART" id="SM00388">
    <property type="entry name" value="HisKA"/>
    <property type="match status" value="1"/>
</dbReference>
<feature type="transmembrane region" description="Helical" evidence="10">
    <location>
        <begin position="12"/>
        <end position="30"/>
    </location>
</feature>
<comment type="subcellular location">
    <subcellularLocation>
        <location evidence="2">Membrane</location>
    </subcellularLocation>
</comment>
<dbReference type="InterPro" id="IPR003661">
    <property type="entry name" value="HisK_dim/P_dom"/>
</dbReference>
<dbReference type="RefSeq" id="WP_134436627.1">
    <property type="nucleotide sequence ID" value="NZ_SOML01000007.1"/>
</dbReference>
<keyword evidence="13" id="KW-1185">Reference proteome</keyword>
<keyword evidence="4" id="KW-0597">Phosphoprotein</keyword>
<feature type="domain" description="Histidine kinase" evidence="11">
    <location>
        <begin position="236"/>
        <end position="449"/>
    </location>
</feature>
<dbReference type="SUPFAM" id="SSF55874">
    <property type="entry name" value="ATPase domain of HSP90 chaperone/DNA topoisomerase II/histidine kinase"/>
    <property type="match status" value="1"/>
</dbReference>
<feature type="transmembrane region" description="Helical" evidence="10">
    <location>
        <begin position="148"/>
        <end position="169"/>
    </location>
</feature>
<dbReference type="PROSITE" id="PS50109">
    <property type="entry name" value="HIS_KIN"/>
    <property type="match status" value="1"/>
</dbReference>
<evidence type="ECO:0000256" key="8">
    <source>
        <dbReference type="ARBA" id="ARBA00022989"/>
    </source>
</evidence>
<dbReference type="PRINTS" id="PR00344">
    <property type="entry name" value="BCTRLSENSOR"/>
</dbReference>
<dbReference type="CDD" id="cd00082">
    <property type="entry name" value="HisKA"/>
    <property type="match status" value="1"/>
</dbReference>